<feature type="signal peptide" evidence="8">
    <location>
        <begin position="1"/>
        <end position="19"/>
    </location>
</feature>
<dbReference type="PANTHER" id="PTHR47966:SF2">
    <property type="entry name" value="ASPERGILLOPEPSIN-1-RELATED"/>
    <property type="match status" value="1"/>
</dbReference>
<keyword evidence="2 7" id="KW-0645">Protease</keyword>
<evidence type="ECO:0000256" key="8">
    <source>
        <dbReference type="SAM" id="SignalP"/>
    </source>
</evidence>
<reference evidence="10 11" key="1">
    <citation type="submission" date="2015-01" db="EMBL/GenBank/DDBJ databases">
        <title>The Genome Sequence of Capronia semiimmersa CBS27337.</title>
        <authorList>
            <consortium name="The Broad Institute Genomics Platform"/>
            <person name="Cuomo C."/>
            <person name="de Hoog S."/>
            <person name="Gorbushina A."/>
            <person name="Stielow B."/>
            <person name="Teixiera M."/>
            <person name="Abouelleil A."/>
            <person name="Chapman S.B."/>
            <person name="Priest M."/>
            <person name="Young S.K."/>
            <person name="Wortman J."/>
            <person name="Nusbaum C."/>
            <person name="Birren B."/>
        </authorList>
    </citation>
    <scope>NUCLEOTIDE SEQUENCE [LARGE SCALE GENOMIC DNA]</scope>
    <source>
        <strain evidence="10 11">CBS 27337</strain>
    </source>
</reference>
<feature type="domain" description="Peptidase A1" evidence="9">
    <location>
        <begin position="86"/>
        <end position="396"/>
    </location>
</feature>
<feature type="disulfide bond" evidence="6">
    <location>
        <begin position="324"/>
        <end position="359"/>
    </location>
</feature>
<dbReference type="GO" id="GO:0004190">
    <property type="term" value="F:aspartic-type endopeptidase activity"/>
    <property type="evidence" value="ECO:0007669"/>
    <property type="project" value="UniProtKB-KW"/>
</dbReference>
<organism evidence="10 11">
    <name type="scientific">Phialophora macrospora</name>
    <dbReference type="NCBI Taxonomy" id="1851006"/>
    <lineage>
        <taxon>Eukaryota</taxon>
        <taxon>Fungi</taxon>
        <taxon>Dikarya</taxon>
        <taxon>Ascomycota</taxon>
        <taxon>Pezizomycotina</taxon>
        <taxon>Eurotiomycetes</taxon>
        <taxon>Chaetothyriomycetidae</taxon>
        <taxon>Chaetothyriales</taxon>
        <taxon>Herpotrichiellaceae</taxon>
        <taxon>Phialophora</taxon>
    </lineage>
</organism>
<evidence type="ECO:0000256" key="1">
    <source>
        <dbReference type="ARBA" id="ARBA00007447"/>
    </source>
</evidence>
<dbReference type="Proteomes" id="UP000054266">
    <property type="component" value="Unassembled WGS sequence"/>
</dbReference>
<dbReference type="InterPro" id="IPR001461">
    <property type="entry name" value="Aspartic_peptidase_A1"/>
</dbReference>
<protein>
    <recommendedName>
        <fullName evidence="9">Peptidase A1 domain-containing protein</fullName>
    </recommendedName>
</protein>
<dbReference type="InterPro" id="IPR034163">
    <property type="entry name" value="Aspergillopepsin-like_cat_dom"/>
</dbReference>
<dbReference type="PRINTS" id="PR00792">
    <property type="entry name" value="PEPSIN"/>
</dbReference>
<keyword evidence="8" id="KW-0732">Signal</keyword>
<keyword evidence="6" id="KW-1015">Disulfide bond</keyword>
<keyword evidence="3 7" id="KW-0064">Aspartyl protease</keyword>
<accession>A0A0D2D3C8</accession>
<dbReference type="PROSITE" id="PS00141">
    <property type="entry name" value="ASP_PROTEASE"/>
    <property type="match status" value="2"/>
</dbReference>
<evidence type="ECO:0000259" key="9">
    <source>
        <dbReference type="PROSITE" id="PS51767"/>
    </source>
</evidence>
<dbReference type="InterPro" id="IPR001969">
    <property type="entry name" value="Aspartic_peptidase_AS"/>
</dbReference>
<dbReference type="InterPro" id="IPR033121">
    <property type="entry name" value="PEPTIDASE_A1"/>
</dbReference>
<evidence type="ECO:0000313" key="11">
    <source>
        <dbReference type="Proteomes" id="UP000054266"/>
    </source>
</evidence>
<evidence type="ECO:0000313" key="10">
    <source>
        <dbReference type="EMBL" id="KIW71976.1"/>
    </source>
</evidence>
<dbReference type="CDD" id="cd06097">
    <property type="entry name" value="Aspergillopepsin_like"/>
    <property type="match status" value="1"/>
</dbReference>
<dbReference type="Pfam" id="PF00026">
    <property type="entry name" value="Asp"/>
    <property type="match status" value="1"/>
</dbReference>
<evidence type="ECO:0000256" key="7">
    <source>
        <dbReference type="RuleBase" id="RU000454"/>
    </source>
</evidence>
<dbReference type="InterPro" id="IPR021109">
    <property type="entry name" value="Peptidase_aspartic_dom_sf"/>
</dbReference>
<feature type="active site" evidence="5">
    <location>
        <position position="288"/>
    </location>
</feature>
<dbReference type="STRING" id="5601.A0A0D2D3C8"/>
<dbReference type="GO" id="GO:0006508">
    <property type="term" value="P:proteolysis"/>
    <property type="evidence" value="ECO:0007669"/>
    <property type="project" value="UniProtKB-KW"/>
</dbReference>
<dbReference type="Gene3D" id="2.40.70.10">
    <property type="entry name" value="Acid Proteases"/>
    <property type="match status" value="2"/>
</dbReference>
<feature type="chain" id="PRO_5002240180" description="Peptidase A1 domain-containing protein" evidence="8">
    <location>
        <begin position="20"/>
        <end position="400"/>
    </location>
</feature>
<feature type="active site" evidence="5">
    <location>
        <position position="102"/>
    </location>
</feature>
<dbReference type="FunFam" id="2.40.70.10:FF:000024">
    <property type="entry name" value="Endothiapepsin"/>
    <property type="match status" value="1"/>
</dbReference>
<evidence type="ECO:0000256" key="3">
    <source>
        <dbReference type="ARBA" id="ARBA00022750"/>
    </source>
</evidence>
<dbReference type="PROSITE" id="PS51767">
    <property type="entry name" value="PEPTIDASE_A1"/>
    <property type="match status" value="1"/>
</dbReference>
<name>A0A0D2D3C8_9EURO</name>
<evidence type="ECO:0000256" key="6">
    <source>
        <dbReference type="PIRSR" id="PIRSR601461-2"/>
    </source>
</evidence>
<gene>
    <name evidence="10" type="ORF">PV04_00201</name>
</gene>
<keyword evidence="4 7" id="KW-0378">Hydrolase</keyword>
<evidence type="ECO:0000256" key="4">
    <source>
        <dbReference type="ARBA" id="ARBA00022801"/>
    </source>
</evidence>
<evidence type="ECO:0000256" key="5">
    <source>
        <dbReference type="PIRSR" id="PIRSR601461-1"/>
    </source>
</evidence>
<dbReference type="EMBL" id="KN846956">
    <property type="protein sequence ID" value="KIW71976.1"/>
    <property type="molecule type" value="Genomic_DNA"/>
</dbReference>
<proteinExistence type="inferred from homology"/>
<keyword evidence="11" id="KW-1185">Reference proteome</keyword>
<dbReference type="PANTHER" id="PTHR47966">
    <property type="entry name" value="BETA-SITE APP-CLEAVING ENZYME, ISOFORM A-RELATED"/>
    <property type="match status" value="1"/>
</dbReference>
<sequence length="400" mass="42125">MLSFTILLAASALTGTVLAKPIPIPQEVSPKKGFTLAQSVAKPYQAGPVALQKTYLKFNMAVPDAVKAAAADGSVTATPEQFDAEYLCPVTIGGQTLNLDFDTGSSDLWVFSSELSSSAQSGHSIYNPSKSSTSKKLNGASWSISYGDGSSASGDVYTDTVDIGGTTVTGQAVELAKTISAQFQQDENNDGLLGLAFSSINTVKPQPQTTFFDTAIKEGVLDQSVFTVDLKKGVPGTYDFGFIDDSKHTGDITYTPIDNSQGFWEFTGTGYQVGDGEFQSANIDAIADTGTTLLLMDDDIVSAYYDEVDGAQFDNSQGGYTFPCSADLPDFAVGISDYHAVIPGSFMNFAPVSQGSSSCYGGLQSNQGIGLSIYGDIFLKAVFAVFDSENQQFGVAAKDL</sequence>
<evidence type="ECO:0000256" key="2">
    <source>
        <dbReference type="ARBA" id="ARBA00022670"/>
    </source>
</evidence>
<comment type="similarity">
    <text evidence="1 7">Belongs to the peptidase A1 family.</text>
</comment>
<dbReference type="AlphaFoldDB" id="A0A0D2D3C8"/>
<dbReference type="SUPFAM" id="SSF50630">
    <property type="entry name" value="Acid proteases"/>
    <property type="match status" value="1"/>
</dbReference>
<dbReference type="HOGENOM" id="CLU_013253_0_1_1"/>
<dbReference type="FunFam" id="2.40.70.10:FF:000026">
    <property type="entry name" value="Endothiapepsin"/>
    <property type="match status" value="1"/>
</dbReference>